<dbReference type="Proteomes" id="UP001276840">
    <property type="component" value="Unassembled WGS sequence"/>
</dbReference>
<proteinExistence type="predicted"/>
<accession>A0ABU4ZKF0</accession>
<comment type="caution">
    <text evidence="1">The sequence shown here is derived from an EMBL/GenBank/DDBJ whole genome shotgun (WGS) entry which is preliminary data.</text>
</comment>
<dbReference type="NCBIfam" id="NF038232">
    <property type="entry name" value="STM3845_fam"/>
    <property type="match status" value="1"/>
</dbReference>
<reference evidence="1 2" key="1">
    <citation type="submission" date="2023-08" db="EMBL/GenBank/DDBJ databases">
        <title>Implementing the SeqCode for naming new Mesorhizobium species isolated from Vachellia karroo root nodules.</title>
        <authorList>
            <person name="Van Lill M."/>
        </authorList>
    </citation>
    <scope>NUCLEOTIDE SEQUENCE [LARGE SCALE GENOMIC DNA]</scope>
    <source>
        <strain evidence="1 2">MSK 1335</strain>
    </source>
</reference>
<dbReference type="InterPro" id="IPR049725">
    <property type="entry name" value="STM3845-like"/>
</dbReference>
<keyword evidence="2" id="KW-1185">Reference proteome</keyword>
<protein>
    <submittedName>
        <fullName evidence="1">Retron St85 family effector protein</fullName>
    </submittedName>
</protein>
<sequence>MNTIHVQAPSKIIFLCGGPTDVAAIKPISLREAFTRVYGKPGLKEFNTVRPEDFRIFPPHGQYRDWLSFESEFAEIVDLIILFSESYGSAAELGAFSKVDEIAVRLLVVLDDANYNADSFIKHGPVLFLENTYGPGAVCVLDRKDIKIESIRNVTDVDLDTFAERLIPAIQKRKTDYRERTTLNPTRPGHIIKFIVGLIQHYGALKQEEIRSLLDSTPVKIAPEKLPDYILCALNAEWIVKDRRGDVVYYCARPHQKDALEYRIRKDVKFEDKERWYARIIEFWKSHDSERFSCIQNALKVAK</sequence>
<organism evidence="1 2">
    <name type="scientific">Mesorhizobium montanum</name>
    <dbReference type="NCBI Taxonomy" id="3072323"/>
    <lineage>
        <taxon>Bacteria</taxon>
        <taxon>Pseudomonadati</taxon>
        <taxon>Pseudomonadota</taxon>
        <taxon>Alphaproteobacteria</taxon>
        <taxon>Hyphomicrobiales</taxon>
        <taxon>Phyllobacteriaceae</taxon>
        <taxon>Mesorhizobium</taxon>
    </lineage>
</organism>
<dbReference type="EMBL" id="JAVIJF010000006">
    <property type="protein sequence ID" value="MDX8524829.1"/>
    <property type="molecule type" value="Genomic_DNA"/>
</dbReference>
<name>A0ABU4ZKF0_9HYPH</name>
<dbReference type="RefSeq" id="WP_320232566.1">
    <property type="nucleotide sequence ID" value="NZ_JAVIJF010000006.1"/>
</dbReference>
<evidence type="ECO:0000313" key="1">
    <source>
        <dbReference type="EMBL" id="MDX8524829.1"/>
    </source>
</evidence>
<gene>
    <name evidence="1" type="ORF">RFM68_09940</name>
</gene>
<evidence type="ECO:0000313" key="2">
    <source>
        <dbReference type="Proteomes" id="UP001276840"/>
    </source>
</evidence>